<name>A0A256FH81_9HYPH</name>
<sequence>MSLWRGEIHSLSCEDGNGRLPLQHMPPLVWWRVYGCELWYFGRD</sequence>
<dbReference type="EMBL" id="NNRK01000026">
    <property type="protein sequence ID" value="OYR14183.1"/>
    <property type="molecule type" value="Genomic_DNA"/>
</dbReference>
<dbReference type="AlphaFoldDB" id="A0A256FH81"/>
<gene>
    <name evidence="1" type="ORF">CEV32_0181</name>
</gene>
<evidence type="ECO:0000313" key="1">
    <source>
        <dbReference type="EMBL" id="OYR14183.1"/>
    </source>
</evidence>
<organism evidence="1 2">
    <name type="scientific">Brucella rhizosphaerae</name>
    <dbReference type="NCBI Taxonomy" id="571254"/>
    <lineage>
        <taxon>Bacteria</taxon>
        <taxon>Pseudomonadati</taxon>
        <taxon>Pseudomonadota</taxon>
        <taxon>Alphaproteobacteria</taxon>
        <taxon>Hyphomicrobiales</taxon>
        <taxon>Brucellaceae</taxon>
        <taxon>Brucella/Ochrobactrum group</taxon>
        <taxon>Brucella</taxon>
    </lineage>
</organism>
<protein>
    <submittedName>
        <fullName evidence="1">Uncharacterized protein</fullName>
    </submittedName>
</protein>
<proteinExistence type="predicted"/>
<accession>A0A256FH81</accession>
<dbReference type="Proteomes" id="UP000216345">
    <property type="component" value="Unassembled WGS sequence"/>
</dbReference>
<evidence type="ECO:0000313" key="2">
    <source>
        <dbReference type="Proteomes" id="UP000216345"/>
    </source>
</evidence>
<comment type="caution">
    <text evidence="1">The sequence shown here is derived from an EMBL/GenBank/DDBJ whole genome shotgun (WGS) entry which is preliminary data.</text>
</comment>
<keyword evidence="2" id="KW-1185">Reference proteome</keyword>
<reference evidence="1 2" key="1">
    <citation type="submission" date="2017-07" db="EMBL/GenBank/DDBJ databases">
        <title>Phylogenetic study on the rhizospheric bacterium Ochrobactrum sp. A44.</title>
        <authorList>
            <person name="Krzyzanowska D.M."/>
            <person name="Ossowicki A."/>
            <person name="Rajewska M."/>
            <person name="Maciag T."/>
            <person name="Kaczynski Z."/>
            <person name="Czerwicka M."/>
            <person name="Jafra S."/>
        </authorList>
    </citation>
    <scope>NUCLEOTIDE SEQUENCE [LARGE SCALE GENOMIC DNA]</scope>
    <source>
        <strain evidence="1 2">PR17</strain>
    </source>
</reference>